<keyword evidence="2" id="KW-1185">Reference proteome</keyword>
<gene>
    <name evidence="1" type="ORF">Fcan01_14747</name>
</gene>
<protein>
    <submittedName>
        <fullName evidence="1">Uncharacterized protein</fullName>
    </submittedName>
</protein>
<name>A0A226E0A4_FOLCA</name>
<reference evidence="1 2" key="1">
    <citation type="submission" date="2015-12" db="EMBL/GenBank/DDBJ databases">
        <title>The genome of Folsomia candida.</title>
        <authorList>
            <person name="Faddeeva A."/>
            <person name="Derks M.F."/>
            <person name="Anvar Y."/>
            <person name="Smit S."/>
            <person name="Van Straalen N."/>
            <person name="Roelofs D."/>
        </authorList>
    </citation>
    <scope>NUCLEOTIDE SEQUENCE [LARGE SCALE GENOMIC DNA]</scope>
    <source>
        <strain evidence="1 2">VU population</strain>
        <tissue evidence="1">Whole body</tissue>
    </source>
</reference>
<accession>A0A226E0A4</accession>
<evidence type="ECO:0000313" key="1">
    <source>
        <dbReference type="EMBL" id="OXA50371.1"/>
    </source>
</evidence>
<dbReference type="Proteomes" id="UP000198287">
    <property type="component" value="Unassembled WGS sequence"/>
</dbReference>
<comment type="caution">
    <text evidence="1">The sequence shown here is derived from an EMBL/GenBank/DDBJ whole genome shotgun (WGS) entry which is preliminary data.</text>
</comment>
<evidence type="ECO:0000313" key="2">
    <source>
        <dbReference type="Proteomes" id="UP000198287"/>
    </source>
</evidence>
<sequence>MSIIKVGGQAVPEQRRGIFIRQQDVPDFCKVTIRSNFSEEGYGYSRHSESSGQLILKGAFYGLVRQLPEEEKPRNFLYDDIEALSDDDEPVPPIPFDSVPLTPTERLQAEELIQAYGDEGVEIEGTDMKFTWKLAVGKGWGQGIARPWDLLFITRDADKTRDYPLCTYDDCYSYSGTLAEEEFPKCLSHLGENVGFAVLEFVKREVSLKGVGYALVSFKYEDEDTKVRHLERTFAHQGRISRPPGTEAKENREFFVSQSEAEIRLSILQTASLFEMFFDTDFKCTTASVSFVVGQERQLLEELSKRGIQLKVISICREKSQNQRNPFPFGRKAMEDDTIKSLIDKTHAALYIRTDHQVLYGGQTVSDNPNSHAAKNIHDTVAQYEKIYGKTTCIPLSSVPRKDLLKMEAHLHVSLLIAYLLRLKNPFHPKFAKFHPYCLNKMTMTKHFDNESWGLIRQFMIFEFGVEIALVVTPTKYLPSL</sequence>
<proteinExistence type="predicted"/>
<dbReference type="AlphaFoldDB" id="A0A226E0A4"/>
<organism evidence="1 2">
    <name type="scientific">Folsomia candida</name>
    <name type="common">Springtail</name>
    <dbReference type="NCBI Taxonomy" id="158441"/>
    <lineage>
        <taxon>Eukaryota</taxon>
        <taxon>Metazoa</taxon>
        <taxon>Ecdysozoa</taxon>
        <taxon>Arthropoda</taxon>
        <taxon>Hexapoda</taxon>
        <taxon>Collembola</taxon>
        <taxon>Entomobryomorpha</taxon>
        <taxon>Isotomoidea</taxon>
        <taxon>Isotomidae</taxon>
        <taxon>Proisotominae</taxon>
        <taxon>Folsomia</taxon>
    </lineage>
</organism>
<dbReference type="EMBL" id="LNIX01000009">
    <property type="protein sequence ID" value="OXA50371.1"/>
    <property type="molecule type" value="Genomic_DNA"/>
</dbReference>